<evidence type="ECO:0000256" key="2">
    <source>
        <dbReference type="ARBA" id="ARBA00012438"/>
    </source>
</evidence>
<dbReference type="SMART" id="SM00448">
    <property type="entry name" value="REC"/>
    <property type="match status" value="1"/>
</dbReference>
<dbReference type="SUPFAM" id="SSF47384">
    <property type="entry name" value="Homodimeric domain of signal transducing histidine kinase"/>
    <property type="match status" value="1"/>
</dbReference>
<keyword evidence="8" id="KW-1185">Reference proteome</keyword>
<dbReference type="InterPro" id="IPR036097">
    <property type="entry name" value="HisK_dim/P_sf"/>
</dbReference>
<proteinExistence type="predicted"/>
<evidence type="ECO:0000256" key="3">
    <source>
        <dbReference type="ARBA" id="ARBA00022553"/>
    </source>
</evidence>
<feature type="domain" description="Histidine kinase" evidence="5">
    <location>
        <begin position="152"/>
        <end position="369"/>
    </location>
</feature>
<dbReference type="GO" id="GO:0004673">
    <property type="term" value="F:protein histidine kinase activity"/>
    <property type="evidence" value="ECO:0007669"/>
    <property type="project" value="UniProtKB-EC"/>
</dbReference>
<comment type="catalytic activity">
    <reaction evidence="1">
        <text>ATP + protein L-histidine = ADP + protein N-phospho-L-histidine.</text>
        <dbReference type="EC" id="2.7.13.3"/>
    </reaction>
</comment>
<dbReference type="SMART" id="SM00388">
    <property type="entry name" value="HisKA"/>
    <property type="match status" value="1"/>
</dbReference>
<dbReference type="Gene3D" id="3.40.50.2300">
    <property type="match status" value="1"/>
</dbReference>
<dbReference type="InterPro" id="IPR011006">
    <property type="entry name" value="CheY-like_superfamily"/>
</dbReference>
<dbReference type="InterPro" id="IPR036890">
    <property type="entry name" value="HATPase_C_sf"/>
</dbReference>
<dbReference type="Pfam" id="PF00512">
    <property type="entry name" value="HisKA"/>
    <property type="match status" value="1"/>
</dbReference>
<dbReference type="RefSeq" id="WP_224044471.1">
    <property type="nucleotide sequence ID" value="NZ_CAJZAH010000009.1"/>
</dbReference>
<dbReference type="Gene3D" id="3.30.565.10">
    <property type="entry name" value="Histidine kinase-like ATPase, C-terminal domain"/>
    <property type="match status" value="1"/>
</dbReference>
<dbReference type="Proteomes" id="UP000721236">
    <property type="component" value="Unassembled WGS sequence"/>
</dbReference>
<dbReference type="PROSITE" id="PS50109">
    <property type="entry name" value="HIS_KIN"/>
    <property type="match status" value="1"/>
</dbReference>
<evidence type="ECO:0000259" key="5">
    <source>
        <dbReference type="PROSITE" id="PS50109"/>
    </source>
</evidence>
<evidence type="ECO:0000313" key="8">
    <source>
        <dbReference type="Proteomes" id="UP000721236"/>
    </source>
</evidence>
<gene>
    <name evidence="7" type="primary">rcsC_18</name>
    <name evidence="7" type="ORF">LMG21510_04871</name>
</gene>
<dbReference type="Pfam" id="PF00072">
    <property type="entry name" value="Response_reg"/>
    <property type="match status" value="1"/>
</dbReference>
<evidence type="ECO:0000256" key="1">
    <source>
        <dbReference type="ARBA" id="ARBA00000085"/>
    </source>
</evidence>
<dbReference type="InterPro" id="IPR004358">
    <property type="entry name" value="Sig_transdc_His_kin-like_C"/>
</dbReference>
<feature type="modified residue" description="4-aspartylphosphate" evidence="4">
    <location>
        <position position="55"/>
    </location>
</feature>
<dbReference type="PROSITE" id="PS50110">
    <property type="entry name" value="RESPONSE_REGULATORY"/>
    <property type="match status" value="1"/>
</dbReference>
<dbReference type="CDD" id="cd00075">
    <property type="entry name" value="HATPase"/>
    <property type="match status" value="1"/>
</dbReference>
<dbReference type="EC" id="2.7.13.3" evidence="2"/>
<evidence type="ECO:0000259" key="6">
    <source>
        <dbReference type="PROSITE" id="PS50110"/>
    </source>
</evidence>
<dbReference type="EMBL" id="CAJZAH010000009">
    <property type="protein sequence ID" value="CAG9183534.1"/>
    <property type="molecule type" value="Genomic_DNA"/>
</dbReference>
<dbReference type="PRINTS" id="PR00344">
    <property type="entry name" value="BCTRLSENSOR"/>
</dbReference>
<accession>A0ABN7ZC35</accession>
<keyword evidence="3 4" id="KW-0597">Phosphoprotein</keyword>
<dbReference type="CDD" id="cd00082">
    <property type="entry name" value="HisKA"/>
    <property type="match status" value="1"/>
</dbReference>
<dbReference type="InterPro" id="IPR003594">
    <property type="entry name" value="HATPase_dom"/>
</dbReference>
<name>A0ABN7ZC35_9BURK</name>
<dbReference type="SUPFAM" id="SSF52172">
    <property type="entry name" value="CheY-like"/>
    <property type="match status" value="1"/>
</dbReference>
<evidence type="ECO:0000256" key="4">
    <source>
        <dbReference type="PROSITE-ProRule" id="PRU00169"/>
    </source>
</evidence>
<organism evidence="7 8">
    <name type="scientific">Cupriavidus respiraculi</name>
    <dbReference type="NCBI Taxonomy" id="195930"/>
    <lineage>
        <taxon>Bacteria</taxon>
        <taxon>Pseudomonadati</taxon>
        <taxon>Pseudomonadota</taxon>
        <taxon>Betaproteobacteria</taxon>
        <taxon>Burkholderiales</taxon>
        <taxon>Burkholderiaceae</taxon>
        <taxon>Cupriavidus</taxon>
    </lineage>
</organism>
<dbReference type="PANTHER" id="PTHR43547">
    <property type="entry name" value="TWO-COMPONENT HISTIDINE KINASE"/>
    <property type="match status" value="1"/>
</dbReference>
<protein>
    <recommendedName>
        <fullName evidence="2">histidine kinase</fullName>
        <ecNumber evidence="2">2.7.13.3</ecNumber>
    </recommendedName>
</protein>
<dbReference type="Gene3D" id="1.10.287.130">
    <property type="match status" value="1"/>
</dbReference>
<dbReference type="SUPFAM" id="SSF55874">
    <property type="entry name" value="ATPase domain of HSP90 chaperone/DNA topoisomerase II/histidine kinase"/>
    <property type="match status" value="1"/>
</dbReference>
<evidence type="ECO:0000313" key="7">
    <source>
        <dbReference type="EMBL" id="CAG9183534.1"/>
    </source>
</evidence>
<dbReference type="PANTHER" id="PTHR43547:SF2">
    <property type="entry name" value="HYBRID SIGNAL TRANSDUCTION HISTIDINE KINASE C"/>
    <property type="match status" value="1"/>
</dbReference>
<dbReference type="InterPro" id="IPR005467">
    <property type="entry name" value="His_kinase_dom"/>
</dbReference>
<sequence>MAKPVKILAVDDIPGNLAALDAVLDRPDIDIVHAGSGQRALELLLEHEFGLAILDVHMPEMDGFELAELMRGSARTRHIPILFLTAAGRDMQRTFRGYAAGAVDFLYKPIDATILAAKVDVFVQLARQKQLLAEQLETTQRLLKANEMLMAVLAHDLRTPLSAILASTSFLERFGGEEKLAPATDRIRRSSQRMVRMVDQLMHIARLHGGRVQLSPRQADVRELCVAIIDEHESRREAPHDGTASRITLACEGVTTAAIDADLLSQALSNLVGNALQHGAPGAPIEVQVDGAHPARLLIAVRNGGVIPADVLPHIFDAFRSGRSGGSADGLGLGLYIARELVTLHGGQIRVDSTPEHGTRFTITLPREAAGAVMQE</sequence>
<keyword evidence="7" id="KW-0808">Transferase</keyword>
<reference evidence="7 8" key="1">
    <citation type="submission" date="2021-08" db="EMBL/GenBank/DDBJ databases">
        <authorList>
            <person name="Peeters C."/>
        </authorList>
    </citation>
    <scope>NUCLEOTIDE SEQUENCE [LARGE SCALE GENOMIC DNA]</scope>
    <source>
        <strain evidence="7 8">LMG 21510</strain>
    </source>
</reference>
<dbReference type="Pfam" id="PF02518">
    <property type="entry name" value="HATPase_c"/>
    <property type="match status" value="1"/>
</dbReference>
<dbReference type="SMART" id="SM00387">
    <property type="entry name" value="HATPase_c"/>
    <property type="match status" value="1"/>
</dbReference>
<dbReference type="InterPro" id="IPR001789">
    <property type="entry name" value="Sig_transdc_resp-reg_receiver"/>
</dbReference>
<dbReference type="InterPro" id="IPR003661">
    <property type="entry name" value="HisK_dim/P_dom"/>
</dbReference>
<comment type="caution">
    <text evidence="7">The sequence shown here is derived from an EMBL/GenBank/DDBJ whole genome shotgun (WGS) entry which is preliminary data.</text>
</comment>
<feature type="domain" description="Response regulatory" evidence="6">
    <location>
        <begin position="6"/>
        <end position="123"/>
    </location>
</feature>
<keyword evidence="7" id="KW-0418">Kinase</keyword>